<dbReference type="GO" id="GO:0003924">
    <property type="term" value="F:GTPase activity"/>
    <property type="evidence" value="ECO:0007669"/>
    <property type="project" value="InterPro"/>
</dbReference>
<dbReference type="RefSeq" id="XP_029644725.1">
    <property type="nucleotide sequence ID" value="XM_029788865.2"/>
</dbReference>
<dbReference type="InterPro" id="IPR027417">
    <property type="entry name" value="P-loop_NTPase"/>
</dbReference>
<dbReference type="SUPFAM" id="SSF52540">
    <property type="entry name" value="P-loop containing nucleoside triphosphate hydrolases"/>
    <property type="match status" value="1"/>
</dbReference>
<reference evidence="4" key="1">
    <citation type="submission" date="2025-08" db="UniProtKB">
        <authorList>
            <consortium name="RefSeq"/>
        </authorList>
    </citation>
    <scope>IDENTIFICATION</scope>
</reference>
<keyword evidence="3" id="KW-1185">Reference proteome</keyword>
<dbReference type="SMART" id="SM00174">
    <property type="entry name" value="RHO"/>
    <property type="match status" value="1"/>
</dbReference>
<dbReference type="PROSITE" id="PS51419">
    <property type="entry name" value="RAB"/>
    <property type="match status" value="1"/>
</dbReference>
<dbReference type="InterPro" id="IPR001806">
    <property type="entry name" value="Small_GTPase"/>
</dbReference>
<dbReference type="AlphaFoldDB" id="A0A6P7T2V3"/>
<dbReference type="Proteomes" id="UP000515154">
    <property type="component" value="Linkage group LG14"/>
</dbReference>
<dbReference type="InterPro" id="IPR005225">
    <property type="entry name" value="Small_GTP-bd"/>
</dbReference>
<dbReference type="FunFam" id="3.40.50.300:FF:000808">
    <property type="entry name" value="Small GTP-binding protein, putative"/>
    <property type="match status" value="1"/>
</dbReference>
<dbReference type="Gene3D" id="3.40.50.300">
    <property type="entry name" value="P-loop containing nucleotide triphosphate hydrolases"/>
    <property type="match status" value="1"/>
</dbReference>
<gene>
    <name evidence="4" type="primary">LOC115218881</name>
</gene>
<organism evidence="3 4">
    <name type="scientific">Octopus sinensis</name>
    <name type="common">East Asian common octopus</name>
    <dbReference type="NCBI Taxonomy" id="2607531"/>
    <lineage>
        <taxon>Eukaryota</taxon>
        <taxon>Metazoa</taxon>
        <taxon>Spiralia</taxon>
        <taxon>Lophotrochozoa</taxon>
        <taxon>Mollusca</taxon>
        <taxon>Cephalopoda</taxon>
        <taxon>Coleoidea</taxon>
        <taxon>Octopodiformes</taxon>
        <taxon>Octopoda</taxon>
        <taxon>Incirrata</taxon>
        <taxon>Octopodidae</taxon>
        <taxon>Octopus</taxon>
    </lineage>
</organism>
<protein>
    <submittedName>
        <fullName evidence="4">Ras-related protein Rab-21</fullName>
    </submittedName>
</protein>
<evidence type="ECO:0000256" key="1">
    <source>
        <dbReference type="ARBA" id="ARBA00006270"/>
    </source>
</evidence>
<dbReference type="PROSITE" id="PS51417">
    <property type="entry name" value="ARF"/>
    <property type="match status" value="1"/>
</dbReference>
<name>A0A6P7T2V3_9MOLL</name>
<sequence length="218" mass="24495">MEGGEAESHKSLEAKIVLLGSQAVGKTSLIIRYVGGIFSKHVSPTIGASFFTHKLTLDKYRIKLQVWDTAGQERFRSMAPMYYRKANAALLMYDITCKDSYYEIKDWVKELNKNVDTPIVLCLLGNKQDLEHQRRVSSAEAQQYAKSIGAYFFETSALFNTGIDETFLKLAQGLVELSEKPNSGLKVHHSPSLEGYETNNTVQLNDRSKPNDENNCSC</sequence>
<dbReference type="SMART" id="SM00173">
    <property type="entry name" value="RAS"/>
    <property type="match status" value="1"/>
</dbReference>
<dbReference type="Pfam" id="PF00071">
    <property type="entry name" value="Ras"/>
    <property type="match status" value="1"/>
</dbReference>
<dbReference type="CDD" id="cd00154">
    <property type="entry name" value="Rab"/>
    <property type="match status" value="1"/>
</dbReference>
<dbReference type="SMART" id="SM00176">
    <property type="entry name" value="RAN"/>
    <property type="match status" value="1"/>
</dbReference>
<comment type="similarity">
    <text evidence="1">Belongs to the small GTPase superfamily. Rab family.</text>
</comment>
<accession>A0A6P7T2V3</accession>
<dbReference type="PANTHER" id="PTHR47978">
    <property type="match status" value="1"/>
</dbReference>
<evidence type="ECO:0000313" key="4">
    <source>
        <dbReference type="RefSeq" id="XP_029644725.1"/>
    </source>
</evidence>
<dbReference type="KEGG" id="osn:115218881"/>
<proteinExistence type="inferred from homology"/>
<dbReference type="PROSITE" id="PS51420">
    <property type="entry name" value="RHO"/>
    <property type="match status" value="1"/>
</dbReference>
<evidence type="ECO:0000313" key="3">
    <source>
        <dbReference type="Proteomes" id="UP000515154"/>
    </source>
</evidence>
<dbReference type="PROSITE" id="PS51421">
    <property type="entry name" value="RAS"/>
    <property type="match status" value="1"/>
</dbReference>
<dbReference type="SMART" id="SM00175">
    <property type="entry name" value="RAB"/>
    <property type="match status" value="1"/>
</dbReference>
<keyword evidence="2" id="KW-0547">Nucleotide-binding</keyword>
<dbReference type="NCBIfam" id="TIGR00231">
    <property type="entry name" value="small_GTP"/>
    <property type="match status" value="1"/>
</dbReference>
<dbReference type="PRINTS" id="PR00449">
    <property type="entry name" value="RASTRNSFRMNG"/>
</dbReference>
<dbReference type="GO" id="GO:0005525">
    <property type="term" value="F:GTP binding"/>
    <property type="evidence" value="ECO:0007669"/>
    <property type="project" value="InterPro"/>
</dbReference>
<evidence type="ECO:0000256" key="2">
    <source>
        <dbReference type="ARBA" id="ARBA00022741"/>
    </source>
</evidence>